<keyword evidence="6" id="KW-0067">ATP-binding</keyword>
<dbReference type="Proteomes" id="UP000231990">
    <property type="component" value="Unassembled WGS sequence"/>
</dbReference>
<evidence type="ECO:0000256" key="8">
    <source>
        <dbReference type="SAM" id="Phobius"/>
    </source>
</evidence>
<evidence type="ECO:0000256" key="3">
    <source>
        <dbReference type="ARBA" id="ARBA00022679"/>
    </source>
</evidence>
<feature type="transmembrane region" description="Helical" evidence="8">
    <location>
        <begin position="183"/>
        <end position="204"/>
    </location>
</feature>
<dbReference type="PROSITE" id="PS50109">
    <property type="entry name" value="HIS_KIN"/>
    <property type="match status" value="1"/>
</dbReference>
<evidence type="ECO:0000313" key="12">
    <source>
        <dbReference type="Proteomes" id="UP000231962"/>
    </source>
</evidence>
<keyword evidence="8" id="KW-0472">Membrane</keyword>
<sequence length="467" mass="53178">MNSFLPTLRNRVRKFVKLLNRHLQLKKELRGNAEFILSAYYEVNEILIFIFPFLAIAMVPFTIIDILSYYSHHDNSAIILFDACFIAGCILFTFLLNFPSIRPSDLNRRKVLVTSATIFLTFCATTINVLLLKFGSDVSIFAFTQLGVAVLFRYPDKTKTFIYILNYGFFIYFLHSLDPKPWFLLQNITFIFVVTLLFDQISFLTKVSSFHKQQSIRELNRRLVLESVKKSEILRIAIHDLKSPVTGILSLVGLYTKEPPGADEKSSTNNKSEPPEVLDHIEQTARRILDSIEEVLYLSTSEETVPRKRQLQQIQPVELLRTVTANLGFSIQTKNIEIVDELPRSQFSFSTHPQILYRVFDNLLTNAVKFSPHGSTILLHGEILENHKGKILKINIEDSGPGFRPEDQEGIFREFSVLSAKPTGIESSTGVGLSLAKKLLDRMCVKIQLGNSTRLGGANVSLEFEQY</sequence>
<dbReference type="CDD" id="cd00082">
    <property type="entry name" value="HisKA"/>
    <property type="match status" value="1"/>
</dbReference>
<dbReference type="Gene3D" id="1.10.287.130">
    <property type="match status" value="1"/>
</dbReference>
<evidence type="ECO:0000256" key="1">
    <source>
        <dbReference type="ARBA" id="ARBA00000085"/>
    </source>
</evidence>
<dbReference type="SMART" id="SM00387">
    <property type="entry name" value="HATPase_c"/>
    <property type="match status" value="1"/>
</dbReference>
<dbReference type="OrthoDB" id="7326651at2"/>
<name>A0A2M9ZM72_9LEPT</name>
<evidence type="ECO:0000256" key="4">
    <source>
        <dbReference type="ARBA" id="ARBA00022741"/>
    </source>
</evidence>
<keyword evidence="5 11" id="KW-0418">Kinase</keyword>
<keyword evidence="7" id="KW-0902">Two-component regulatory system</keyword>
<feature type="transmembrane region" description="Helical" evidence="8">
    <location>
        <begin position="76"/>
        <end position="99"/>
    </location>
</feature>
<dbReference type="RefSeq" id="WP_100714450.1">
    <property type="nucleotide sequence ID" value="NZ_NPDY01000012.1"/>
</dbReference>
<keyword evidence="4" id="KW-0547">Nucleotide-binding</keyword>
<feature type="transmembrane region" description="Helical" evidence="8">
    <location>
        <begin position="161"/>
        <end position="177"/>
    </location>
</feature>
<dbReference type="EC" id="2.7.13.3" evidence="2"/>
<evidence type="ECO:0000256" key="6">
    <source>
        <dbReference type="ARBA" id="ARBA00022840"/>
    </source>
</evidence>
<dbReference type="GO" id="GO:0000156">
    <property type="term" value="F:phosphorelay response regulator activity"/>
    <property type="evidence" value="ECO:0007669"/>
    <property type="project" value="TreeGrafter"/>
</dbReference>
<dbReference type="InterPro" id="IPR003661">
    <property type="entry name" value="HisK_dim/P_dom"/>
</dbReference>
<protein>
    <recommendedName>
        <fullName evidence="2">histidine kinase</fullName>
        <ecNumber evidence="2">2.7.13.3</ecNumber>
    </recommendedName>
</protein>
<dbReference type="AlphaFoldDB" id="A0A2M9ZM72"/>
<feature type="domain" description="Histidine kinase" evidence="9">
    <location>
        <begin position="236"/>
        <end position="467"/>
    </location>
</feature>
<keyword evidence="3" id="KW-0808">Transferase</keyword>
<dbReference type="InterPro" id="IPR036097">
    <property type="entry name" value="HisK_dim/P_sf"/>
</dbReference>
<evidence type="ECO:0000256" key="5">
    <source>
        <dbReference type="ARBA" id="ARBA00022777"/>
    </source>
</evidence>
<gene>
    <name evidence="10" type="ORF">CH360_12860</name>
    <name evidence="11" type="ORF">CH373_11405</name>
</gene>
<dbReference type="Pfam" id="PF00512">
    <property type="entry name" value="HisKA"/>
    <property type="match status" value="1"/>
</dbReference>
<evidence type="ECO:0000313" key="13">
    <source>
        <dbReference type="Proteomes" id="UP000231990"/>
    </source>
</evidence>
<dbReference type="Gene3D" id="3.30.565.10">
    <property type="entry name" value="Histidine kinase-like ATPase, C-terminal domain"/>
    <property type="match status" value="1"/>
</dbReference>
<dbReference type="EMBL" id="NPDZ01000006">
    <property type="protein sequence ID" value="PJZ73094.1"/>
    <property type="molecule type" value="Genomic_DNA"/>
</dbReference>
<keyword evidence="8" id="KW-0812">Transmembrane</keyword>
<reference evidence="12 13" key="1">
    <citation type="submission" date="2017-07" db="EMBL/GenBank/DDBJ databases">
        <title>Leptospira spp. isolated from tropical soils.</title>
        <authorList>
            <person name="Thibeaux R."/>
            <person name="Iraola G."/>
            <person name="Ferres I."/>
            <person name="Bierque E."/>
            <person name="Girault D."/>
            <person name="Soupe-Gilbert M.-E."/>
            <person name="Picardeau M."/>
            <person name="Goarant C."/>
        </authorList>
    </citation>
    <scope>NUCLEOTIDE SEQUENCE [LARGE SCALE GENOMIC DNA]</scope>
    <source>
        <strain evidence="11 13">FH1-B-B1</strain>
        <strain evidence="10 12">FH1-B-C1</strain>
    </source>
</reference>
<dbReference type="PANTHER" id="PTHR42878">
    <property type="entry name" value="TWO-COMPONENT HISTIDINE KINASE"/>
    <property type="match status" value="1"/>
</dbReference>
<dbReference type="InterPro" id="IPR036890">
    <property type="entry name" value="HATPase_C_sf"/>
</dbReference>
<proteinExistence type="predicted"/>
<dbReference type="SUPFAM" id="SSF47384">
    <property type="entry name" value="Homodimeric domain of signal transducing histidine kinase"/>
    <property type="match status" value="1"/>
</dbReference>
<keyword evidence="12" id="KW-1185">Reference proteome</keyword>
<dbReference type="Proteomes" id="UP000231962">
    <property type="component" value="Unassembled WGS sequence"/>
</dbReference>
<dbReference type="Pfam" id="PF02518">
    <property type="entry name" value="HATPase_c"/>
    <property type="match status" value="1"/>
</dbReference>
<dbReference type="GO" id="GO:0030295">
    <property type="term" value="F:protein kinase activator activity"/>
    <property type="evidence" value="ECO:0007669"/>
    <property type="project" value="TreeGrafter"/>
</dbReference>
<dbReference type="GO" id="GO:0007234">
    <property type="term" value="P:osmosensory signaling via phosphorelay pathway"/>
    <property type="evidence" value="ECO:0007669"/>
    <property type="project" value="TreeGrafter"/>
</dbReference>
<evidence type="ECO:0000256" key="2">
    <source>
        <dbReference type="ARBA" id="ARBA00012438"/>
    </source>
</evidence>
<evidence type="ECO:0000313" key="10">
    <source>
        <dbReference type="EMBL" id="PJZ69162.1"/>
    </source>
</evidence>
<evidence type="ECO:0000313" key="11">
    <source>
        <dbReference type="EMBL" id="PJZ73094.1"/>
    </source>
</evidence>
<dbReference type="EMBL" id="NPDY01000012">
    <property type="protein sequence ID" value="PJZ69162.1"/>
    <property type="molecule type" value="Genomic_DNA"/>
</dbReference>
<dbReference type="InterPro" id="IPR003594">
    <property type="entry name" value="HATPase_dom"/>
</dbReference>
<feature type="transmembrane region" description="Helical" evidence="8">
    <location>
        <begin position="46"/>
        <end position="70"/>
    </location>
</feature>
<keyword evidence="8" id="KW-1133">Transmembrane helix</keyword>
<feature type="transmembrane region" description="Helical" evidence="8">
    <location>
        <begin position="111"/>
        <end position="132"/>
    </location>
</feature>
<dbReference type="PANTHER" id="PTHR42878:SF7">
    <property type="entry name" value="SENSOR HISTIDINE KINASE GLRK"/>
    <property type="match status" value="1"/>
</dbReference>
<evidence type="ECO:0000256" key="7">
    <source>
        <dbReference type="ARBA" id="ARBA00023012"/>
    </source>
</evidence>
<dbReference type="GO" id="GO:0005524">
    <property type="term" value="F:ATP binding"/>
    <property type="evidence" value="ECO:0007669"/>
    <property type="project" value="UniProtKB-KW"/>
</dbReference>
<evidence type="ECO:0000259" key="9">
    <source>
        <dbReference type="PROSITE" id="PS50109"/>
    </source>
</evidence>
<comment type="catalytic activity">
    <reaction evidence="1">
        <text>ATP + protein L-histidine = ADP + protein N-phospho-L-histidine.</text>
        <dbReference type="EC" id="2.7.13.3"/>
    </reaction>
</comment>
<dbReference type="SUPFAM" id="SSF55874">
    <property type="entry name" value="ATPase domain of HSP90 chaperone/DNA topoisomerase II/histidine kinase"/>
    <property type="match status" value="1"/>
</dbReference>
<dbReference type="InterPro" id="IPR050351">
    <property type="entry name" value="BphY/WalK/GraS-like"/>
</dbReference>
<dbReference type="InterPro" id="IPR005467">
    <property type="entry name" value="His_kinase_dom"/>
</dbReference>
<dbReference type="GO" id="GO:0000155">
    <property type="term" value="F:phosphorelay sensor kinase activity"/>
    <property type="evidence" value="ECO:0007669"/>
    <property type="project" value="InterPro"/>
</dbReference>
<organism evidence="11 13">
    <name type="scientific">Leptospira perolatii</name>
    <dbReference type="NCBI Taxonomy" id="2023191"/>
    <lineage>
        <taxon>Bacteria</taxon>
        <taxon>Pseudomonadati</taxon>
        <taxon>Spirochaetota</taxon>
        <taxon>Spirochaetia</taxon>
        <taxon>Leptospirales</taxon>
        <taxon>Leptospiraceae</taxon>
        <taxon>Leptospira</taxon>
    </lineage>
</organism>
<accession>A0A2M9ZM72</accession>
<comment type="caution">
    <text evidence="11">The sequence shown here is derived from an EMBL/GenBank/DDBJ whole genome shotgun (WGS) entry which is preliminary data.</text>
</comment>